<evidence type="ECO:0000313" key="3">
    <source>
        <dbReference type="Proteomes" id="UP000249464"/>
    </source>
</evidence>
<organism evidence="2 3">
    <name type="scientific">Microbotryum silenes-dioicae</name>
    <dbReference type="NCBI Taxonomy" id="796604"/>
    <lineage>
        <taxon>Eukaryota</taxon>
        <taxon>Fungi</taxon>
        <taxon>Dikarya</taxon>
        <taxon>Basidiomycota</taxon>
        <taxon>Pucciniomycotina</taxon>
        <taxon>Microbotryomycetes</taxon>
        <taxon>Microbotryales</taxon>
        <taxon>Microbotryaceae</taxon>
        <taxon>Microbotryum</taxon>
    </lineage>
</organism>
<dbReference type="AlphaFoldDB" id="A0A2X0LPH1"/>
<feature type="region of interest" description="Disordered" evidence="1">
    <location>
        <begin position="1"/>
        <end position="38"/>
    </location>
</feature>
<name>A0A2X0LPH1_9BASI</name>
<sequence>MLQWLPRQIHNPNPRKQPRNDGSRSKSKSKITSNSLTDSETSFGIQTLQMKARLSETIDNRLVKGNLGWPTDAHNTYFRDNWVLLATVCYSPSARRWFPILYSVGNHEQSGFYRQHFAHVFQILDNANYSVEDIVNGVTFVVNYSSAQILGLCQAISDWYVARKTADVGCLNITPNQVSQWTAEAIQIGKKAASGCAFHFIEQVRRFGVQHLSTQTERKQFAMLCNTPRWSVHLSGNDKDHRTKPNVTAGLGQSLSLCCLLAISTKVSNIEQAVDTLYWPQTE</sequence>
<dbReference type="Proteomes" id="UP000249464">
    <property type="component" value="Unassembled WGS sequence"/>
</dbReference>
<dbReference type="EMBL" id="FQNC01000011">
    <property type="protein sequence ID" value="SGY12655.1"/>
    <property type="molecule type" value="Genomic_DNA"/>
</dbReference>
<accession>A0A2X0LPH1</accession>
<proteinExistence type="predicted"/>
<keyword evidence="3" id="KW-1185">Reference proteome</keyword>
<gene>
    <name evidence="2" type="primary">BQ5605_C011g06573</name>
    <name evidence="2" type="ORF">BQ5605_C011G06573</name>
</gene>
<protein>
    <submittedName>
        <fullName evidence="2">BQ5605_C011g06573 protein</fullName>
    </submittedName>
</protein>
<reference evidence="2 3" key="1">
    <citation type="submission" date="2016-11" db="EMBL/GenBank/DDBJ databases">
        <authorList>
            <person name="Jaros S."/>
            <person name="Januszkiewicz K."/>
            <person name="Wedrychowicz H."/>
        </authorList>
    </citation>
    <scope>NUCLEOTIDE SEQUENCE [LARGE SCALE GENOMIC DNA]</scope>
</reference>
<evidence type="ECO:0000256" key="1">
    <source>
        <dbReference type="SAM" id="MobiDB-lite"/>
    </source>
</evidence>
<evidence type="ECO:0000313" key="2">
    <source>
        <dbReference type="EMBL" id="SGY12655.1"/>
    </source>
</evidence>